<evidence type="ECO:0000256" key="8">
    <source>
        <dbReference type="ARBA" id="ARBA00023136"/>
    </source>
</evidence>
<dbReference type="FunFam" id="1.10.472.100:FF:000003">
    <property type="entry name" value="Presenilin"/>
    <property type="match status" value="1"/>
</dbReference>
<evidence type="ECO:0000256" key="12">
    <source>
        <dbReference type="SAM" id="MobiDB-lite"/>
    </source>
</evidence>
<evidence type="ECO:0000256" key="3">
    <source>
        <dbReference type="ARBA" id="ARBA00022801"/>
    </source>
</evidence>
<evidence type="ECO:0000256" key="6">
    <source>
        <dbReference type="ARBA" id="ARBA00022989"/>
    </source>
</evidence>
<feature type="transmembrane region" description="Helical" evidence="11">
    <location>
        <begin position="454"/>
        <end position="474"/>
    </location>
</feature>
<feature type="compositionally biased region" description="Acidic residues" evidence="12">
    <location>
        <begin position="349"/>
        <end position="359"/>
    </location>
</feature>
<dbReference type="GO" id="GO:0007219">
    <property type="term" value="P:Notch signaling pathway"/>
    <property type="evidence" value="ECO:0007669"/>
    <property type="project" value="UniProtKB-KW"/>
</dbReference>
<dbReference type="GO" id="GO:0044351">
    <property type="term" value="P:macropinocytosis"/>
    <property type="evidence" value="ECO:0007669"/>
    <property type="project" value="UniProtKB-ARBA"/>
</dbReference>
<feature type="transmembrane region" description="Helical" evidence="11">
    <location>
        <begin position="480"/>
        <end position="499"/>
    </location>
</feature>
<protein>
    <recommendedName>
        <fullName evidence="11">Presenilin</fullName>
        <ecNumber evidence="11">3.4.23.-</ecNumber>
    </recommendedName>
</protein>
<dbReference type="InterPro" id="IPR042524">
    <property type="entry name" value="Presenilin_C"/>
</dbReference>
<keyword evidence="4 11" id="KW-0256">Endoplasmic reticulum</keyword>
<accession>A0AAW1TBF3</accession>
<keyword evidence="2 11" id="KW-0812">Transmembrane</keyword>
<dbReference type="PANTHER" id="PTHR10202">
    <property type="entry name" value="PRESENILIN"/>
    <property type="match status" value="1"/>
</dbReference>
<feature type="compositionally biased region" description="Low complexity" evidence="12">
    <location>
        <begin position="360"/>
        <end position="377"/>
    </location>
</feature>
<feature type="compositionally biased region" description="Low complexity" evidence="12">
    <location>
        <begin position="235"/>
        <end position="244"/>
    </location>
</feature>
<dbReference type="Pfam" id="PF01080">
    <property type="entry name" value="Presenilin"/>
    <property type="match status" value="1"/>
</dbReference>
<keyword evidence="6 11" id="KW-1133">Transmembrane helix</keyword>
<dbReference type="InterPro" id="IPR001108">
    <property type="entry name" value="Peptidase_A22A"/>
</dbReference>
<dbReference type="GO" id="GO:0070765">
    <property type="term" value="C:gamma-secretase complex"/>
    <property type="evidence" value="ECO:0007669"/>
    <property type="project" value="UniProtKB-ARBA"/>
</dbReference>
<dbReference type="GO" id="GO:0006509">
    <property type="term" value="P:membrane protein ectodomain proteolysis"/>
    <property type="evidence" value="ECO:0007669"/>
    <property type="project" value="TreeGrafter"/>
</dbReference>
<evidence type="ECO:0000256" key="4">
    <source>
        <dbReference type="ARBA" id="ARBA00022824"/>
    </source>
</evidence>
<keyword evidence="5 11" id="KW-0914">Notch signaling pathway</keyword>
<dbReference type="GO" id="GO:0000139">
    <property type="term" value="C:Golgi membrane"/>
    <property type="evidence" value="ECO:0007669"/>
    <property type="project" value="UniProtKB-SubCell"/>
</dbReference>
<reference evidence="13 14" key="1">
    <citation type="journal article" date="2024" name="Nat. Commun.">
        <title>Phylogenomics reveals the evolutionary origins of lichenization in chlorophyte algae.</title>
        <authorList>
            <person name="Puginier C."/>
            <person name="Libourel C."/>
            <person name="Otte J."/>
            <person name="Skaloud P."/>
            <person name="Haon M."/>
            <person name="Grisel S."/>
            <person name="Petersen M."/>
            <person name="Berrin J.G."/>
            <person name="Delaux P.M."/>
            <person name="Dal Grande F."/>
            <person name="Keller J."/>
        </authorList>
    </citation>
    <scope>NUCLEOTIDE SEQUENCE [LARGE SCALE GENOMIC DNA]</scope>
    <source>
        <strain evidence="13 14">SAG 2523</strain>
    </source>
</reference>
<comment type="caution">
    <text evidence="13">The sequence shown here is derived from an EMBL/GenBank/DDBJ whole genome shotgun (WGS) entry which is preliminary data.</text>
</comment>
<dbReference type="InterPro" id="IPR006639">
    <property type="entry name" value="Preselin/SPP"/>
</dbReference>
<feature type="transmembrane region" description="Helical" evidence="11">
    <location>
        <begin position="13"/>
        <end position="31"/>
    </location>
</feature>
<dbReference type="AlphaFoldDB" id="A0AAW1TBF3"/>
<dbReference type="PANTHER" id="PTHR10202:SF13">
    <property type="entry name" value="PRESENILIN HOMOLOG"/>
    <property type="match status" value="1"/>
</dbReference>
<gene>
    <name evidence="13" type="ORF">WJX84_008748</name>
</gene>
<dbReference type="EMBL" id="JALJOV010000106">
    <property type="protein sequence ID" value="KAK9867146.1"/>
    <property type="molecule type" value="Genomic_DNA"/>
</dbReference>
<feature type="region of interest" description="Disordered" evidence="12">
    <location>
        <begin position="222"/>
        <end position="274"/>
    </location>
</feature>
<evidence type="ECO:0000313" key="13">
    <source>
        <dbReference type="EMBL" id="KAK9867146.1"/>
    </source>
</evidence>
<dbReference type="GO" id="GO:0005789">
    <property type="term" value="C:endoplasmic reticulum membrane"/>
    <property type="evidence" value="ECO:0007669"/>
    <property type="project" value="UniProtKB-SubCell"/>
</dbReference>
<feature type="transmembrane region" description="Helical" evidence="11">
    <location>
        <begin position="130"/>
        <end position="151"/>
    </location>
</feature>
<dbReference type="Gene3D" id="1.10.472.100">
    <property type="entry name" value="Presenilin"/>
    <property type="match status" value="1"/>
</dbReference>
<name>A0AAW1TBF3_9CHLO</name>
<keyword evidence="8 11" id="KW-0472">Membrane</keyword>
<dbReference type="EC" id="3.4.23.-" evidence="11"/>
<comment type="similarity">
    <text evidence="1 11">Belongs to the peptidase A22A family.</text>
</comment>
<dbReference type="GO" id="GO:0042500">
    <property type="term" value="F:aspartic endopeptidase activity, intramembrane cleaving"/>
    <property type="evidence" value="ECO:0007669"/>
    <property type="project" value="InterPro"/>
</dbReference>
<keyword evidence="7 11" id="KW-0333">Golgi apparatus</keyword>
<dbReference type="GO" id="GO:0016485">
    <property type="term" value="P:protein processing"/>
    <property type="evidence" value="ECO:0007669"/>
    <property type="project" value="InterPro"/>
</dbReference>
<evidence type="ECO:0000256" key="7">
    <source>
        <dbReference type="ARBA" id="ARBA00023034"/>
    </source>
</evidence>
<evidence type="ECO:0000313" key="14">
    <source>
        <dbReference type="Proteomes" id="UP001485043"/>
    </source>
</evidence>
<feature type="transmembrane region" description="Helical" evidence="11">
    <location>
        <begin position="163"/>
        <end position="185"/>
    </location>
</feature>
<dbReference type="Proteomes" id="UP001485043">
    <property type="component" value="Unassembled WGS sequence"/>
</dbReference>
<feature type="region of interest" description="Disordered" evidence="12">
    <location>
        <begin position="299"/>
        <end position="421"/>
    </location>
</feature>
<evidence type="ECO:0000256" key="5">
    <source>
        <dbReference type="ARBA" id="ARBA00022976"/>
    </source>
</evidence>
<keyword evidence="11" id="KW-0645">Protease</keyword>
<dbReference type="SMART" id="SM00730">
    <property type="entry name" value="PSN"/>
    <property type="match status" value="1"/>
</dbReference>
<comment type="function">
    <text evidence="11">Probable subunit of the gamma-secretase complex, an endoprotease complex that catalyzes the intramembrane cleavage of integral membrane proteins such as Notch receptors.</text>
</comment>
<keyword evidence="3 11" id="KW-0378">Hydrolase</keyword>
<evidence type="ECO:0000256" key="10">
    <source>
        <dbReference type="ARBA" id="ARBA00066080"/>
    </source>
</evidence>
<evidence type="ECO:0000256" key="11">
    <source>
        <dbReference type="RuleBase" id="RU361148"/>
    </source>
</evidence>
<dbReference type="PRINTS" id="PR01072">
    <property type="entry name" value="PRESENILIN"/>
</dbReference>
<proteinExistence type="inferred from homology"/>
<evidence type="ECO:0000256" key="9">
    <source>
        <dbReference type="ARBA" id="ARBA00053367"/>
    </source>
</evidence>
<comment type="subunit">
    <text evidence="10">Homodimer. Component of the gamma-secretase complex, a complex composed of a presenilin homodimer, nicastrin, aph1 and pen2.</text>
</comment>
<feature type="transmembrane region" description="Helical" evidence="11">
    <location>
        <begin position="68"/>
        <end position="91"/>
    </location>
</feature>
<evidence type="ECO:0000256" key="1">
    <source>
        <dbReference type="ARBA" id="ARBA00008604"/>
    </source>
</evidence>
<keyword evidence="14" id="KW-1185">Reference proteome</keyword>
<comment type="function">
    <text evidence="9">Probable catalytic subunit of the gamma-secretase complex, an endoprotease complex that catalyzes the intramembrane cleavage of integral membrane proteins such as Notch receptors. Requires the other members of the gamma-secretase complex to have a protease activity.</text>
</comment>
<comment type="domain">
    <text evidence="11">The PAL motif is required for normal active site conformation.</text>
</comment>
<organism evidence="13 14">
    <name type="scientific">Apatococcus fuscideae</name>
    <dbReference type="NCBI Taxonomy" id="2026836"/>
    <lineage>
        <taxon>Eukaryota</taxon>
        <taxon>Viridiplantae</taxon>
        <taxon>Chlorophyta</taxon>
        <taxon>core chlorophytes</taxon>
        <taxon>Trebouxiophyceae</taxon>
        <taxon>Chlorellales</taxon>
        <taxon>Chlorellaceae</taxon>
        <taxon>Apatococcus</taxon>
    </lineage>
</organism>
<sequence length="513" mass="54783">MEVSVLDELGQEITGIVAPVTICMALTVLLVKALNPDGSDTSVSVYFAQAFYAEKEGDSTATKLEGSLINALIFVAAITAVTFILVLLFKYGYTNIIYGYMGFAGFSIFFILTGVIALRLMEKAGIAMDAFSFLFILWNFAVVGVATAFYVPAPILLKQGYMIVVGVITAFLFTSIPEWTTWMLLLAMSAYDLYAVLTPVGPLKLLVDLAIERDADLPALIYESRPTGRGRQSRARQQQRQDQLQQEDDTAAEGQGEQPLDLEPGHTPSNLPITAGVRGEAAADAAADADEDAPLLPAEHRQAGESGPSSQPRMYTIRRGSAPAGTSSANHDLPGAAVSSGPQGSGIEPAEEAAEEGDSSPDASGSPAQASSSAPGPSRRPRQQRNRSTQSPDGPMAVEMTSGTRWRQPQPSTAGSQEEPGLEFNDSIKLGLGDFIFYSVLVGRAAMYDMLTVFASYLGIVAGVVSTLLLLALFRKALPALPISIFLGVIFYFVARLVLEPVVLPMTLSLVYF</sequence>
<comment type="subcellular location">
    <subcellularLocation>
        <location evidence="11">Endoplasmic reticulum membrane</location>
        <topology evidence="11">Multi-pass membrane protein</topology>
    </subcellularLocation>
    <subcellularLocation>
        <location evidence="11">Golgi apparatus membrane</location>
        <topology evidence="11">Multi-pass membrane protein</topology>
    </subcellularLocation>
</comment>
<feature type="compositionally biased region" description="Polar residues" evidence="12">
    <location>
        <begin position="401"/>
        <end position="416"/>
    </location>
</feature>
<feature type="transmembrane region" description="Helical" evidence="11">
    <location>
        <begin position="97"/>
        <end position="118"/>
    </location>
</feature>
<evidence type="ECO:0000256" key="2">
    <source>
        <dbReference type="ARBA" id="ARBA00022692"/>
    </source>
</evidence>